<protein>
    <submittedName>
        <fullName evidence="2">Uncharacterized protein</fullName>
    </submittedName>
</protein>
<accession>A0A2X0R5E4</accession>
<evidence type="ECO:0000256" key="1">
    <source>
        <dbReference type="SAM" id="MobiDB-lite"/>
    </source>
</evidence>
<dbReference type="InterPro" id="IPR046723">
    <property type="entry name" value="DUF6615"/>
</dbReference>
<reference evidence="2" key="1">
    <citation type="submission" date="2018-05" db="EMBL/GenBank/DDBJ databases">
        <authorList>
            <person name="Lanie J.A."/>
            <person name="Ng W.-L."/>
            <person name="Kazmierczak K.M."/>
            <person name="Andrzejewski T.M."/>
            <person name="Davidsen T.M."/>
            <person name="Wayne K.J."/>
            <person name="Tettelin H."/>
            <person name="Glass J.I."/>
            <person name="Rusch D."/>
            <person name="Podicherti R."/>
            <person name="Tsui H.-C.T."/>
            <person name="Winkler M.E."/>
        </authorList>
    </citation>
    <scope>NUCLEOTIDE SEQUENCE</scope>
    <source>
        <strain evidence="2">KNB</strain>
    </source>
</reference>
<dbReference type="EMBL" id="LS423452">
    <property type="protein sequence ID" value="SPS05122.1"/>
    <property type="molecule type" value="Genomic_DNA"/>
</dbReference>
<proteinExistence type="predicted"/>
<sequence>MSAPKCLQLCHSLCNQAEWTARTLSKAYRLKMAYNEETITENVLLALADRHFGSDLVIRAYTKPEEGTGTSATGNLPTGADWSFWFADGNNRGIELRIQAKRLFDTGKYESLNGNGTQIQKLHNNKGNAIPLYVFYNNSDFYNYPNFRKNLNLYLKKKSLVNWRYPLPFPFSDLWGCTYAPLTSIPKKNKPTYFDIPVMLPWHTLVCDCFSSQLSVNNPGNNNPGNNNPGNNNPENNNPKNLPQRIAASVKYAYSTDAFSEMKSIEFPQSKEQKQDLPFNTWDEELNFNADGEAPAWVELLEKNTKETSTDGTEDGAEDPSTPVLDNYLKDNDLRGVVFIRERPTPED</sequence>
<dbReference type="AlphaFoldDB" id="A0A2X0R5E4"/>
<dbReference type="Pfam" id="PF20320">
    <property type="entry name" value="DUF6615"/>
    <property type="match status" value="1"/>
</dbReference>
<evidence type="ECO:0000313" key="2">
    <source>
        <dbReference type="EMBL" id="SPS05122.1"/>
    </source>
</evidence>
<feature type="region of interest" description="Disordered" evidence="1">
    <location>
        <begin position="218"/>
        <end position="242"/>
    </location>
</feature>
<feature type="compositionally biased region" description="Low complexity" evidence="1">
    <location>
        <begin position="218"/>
        <end position="241"/>
    </location>
</feature>
<name>A0A2X0R5E4_9PROT</name>
<feature type="region of interest" description="Disordered" evidence="1">
    <location>
        <begin position="303"/>
        <end position="328"/>
    </location>
</feature>
<gene>
    <name evidence="2" type="ORF">NITFAB_0711</name>
</gene>
<organism evidence="2">
    <name type="scientific">Candidatus Nitrotoga fabula</name>
    <dbReference type="NCBI Taxonomy" id="2182327"/>
    <lineage>
        <taxon>Bacteria</taxon>
        <taxon>Pseudomonadati</taxon>
        <taxon>Pseudomonadota</taxon>
        <taxon>Betaproteobacteria</taxon>
        <taxon>Nitrosomonadales</taxon>
        <taxon>Gallionellaceae</taxon>
        <taxon>Candidatus Nitrotoga</taxon>
    </lineage>
</organism>